<dbReference type="Gene3D" id="3.40.630.30">
    <property type="match status" value="1"/>
</dbReference>
<dbReference type="EMBL" id="LWGR01000009">
    <property type="protein sequence ID" value="KZM72243.1"/>
    <property type="molecule type" value="Genomic_DNA"/>
</dbReference>
<dbReference type="Pfam" id="PF13508">
    <property type="entry name" value="Acetyltransf_7"/>
    <property type="match status" value="1"/>
</dbReference>
<sequence>MPDDSWIEELRAAIESENPGVSLWIHAADTYLIPARLIVPEGERNRGIGTAIMHRILAEADRRGVPTALTPSNAYGGAVTRLRPFYRRFGFVPNRGRARDFATAEAMVRAPKPEGIK</sequence>
<dbReference type="STRING" id="455432.AWN90_36830"/>
<keyword evidence="3" id="KW-1185">Reference proteome</keyword>
<proteinExistence type="predicted"/>
<dbReference type="RefSeq" id="WP_067592675.1">
    <property type="nucleotide sequence ID" value="NZ_JABMCZ010000001.1"/>
</dbReference>
<dbReference type="SUPFAM" id="SSF55729">
    <property type="entry name" value="Acyl-CoA N-acyltransferases (Nat)"/>
    <property type="match status" value="1"/>
</dbReference>
<accession>A0A164LC35</accession>
<feature type="domain" description="N-acetyltransferase" evidence="1">
    <location>
        <begin position="1"/>
        <end position="115"/>
    </location>
</feature>
<dbReference type="PROSITE" id="PS51186">
    <property type="entry name" value="GNAT"/>
    <property type="match status" value="1"/>
</dbReference>
<comment type="caution">
    <text evidence="2">The sequence shown here is derived from an EMBL/GenBank/DDBJ whole genome shotgun (WGS) entry which is preliminary data.</text>
</comment>
<protein>
    <recommendedName>
        <fullName evidence="1">N-acetyltransferase domain-containing protein</fullName>
    </recommendedName>
</protein>
<reference evidence="2 3" key="1">
    <citation type="submission" date="2016-04" db="EMBL/GenBank/DDBJ databases">
        <authorList>
            <person name="Evans L.H."/>
            <person name="Alamgir A."/>
            <person name="Owens N."/>
            <person name="Weber N.D."/>
            <person name="Virtaneva K."/>
            <person name="Barbian K."/>
            <person name="Babar A."/>
            <person name="Rosenke K."/>
        </authorList>
    </citation>
    <scope>NUCLEOTIDE SEQUENCE [LARGE SCALE GENOMIC DNA]</scope>
    <source>
        <strain evidence="2 3">IFM 0406</strain>
    </source>
</reference>
<dbReference type="InterPro" id="IPR016181">
    <property type="entry name" value="Acyl_CoA_acyltransferase"/>
</dbReference>
<gene>
    <name evidence="2" type="ORF">AWN90_36830</name>
</gene>
<name>A0A164LC35_9NOCA</name>
<evidence type="ECO:0000259" key="1">
    <source>
        <dbReference type="PROSITE" id="PS51186"/>
    </source>
</evidence>
<dbReference type="AlphaFoldDB" id="A0A164LC35"/>
<dbReference type="InterPro" id="IPR000182">
    <property type="entry name" value="GNAT_dom"/>
</dbReference>
<organism evidence="2 3">
    <name type="scientific">Nocardia terpenica</name>
    <dbReference type="NCBI Taxonomy" id="455432"/>
    <lineage>
        <taxon>Bacteria</taxon>
        <taxon>Bacillati</taxon>
        <taxon>Actinomycetota</taxon>
        <taxon>Actinomycetes</taxon>
        <taxon>Mycobacteriales</taxon>
        <taxon>Nocardiaceae</taxon>
        <taxon>Nocardia</taxon>
    </lineage>
</organism>
<evidence type="ECO:0000313" key="2">
    <source>
        <dbReference type="EMBL" id="KZM72243.1"/>
    </source>
</evidence>
<dbReference type="GO" id="GO:0016747">
    <property type="term" value="F:acyltransferase activity, transferring groups other than amino-acyl groups"/>
    <property type="evidence" value="ECO:0007669"/>
    <property type="project" value="InterPro"/>
</dbReference>
<evidence type="ECO:0000313" key="3">
    <source>
        <dbReference type="Proteomes" id="UP000076512"/>
    </source>
</evidence>
<dbReference type="Proteomes" id="UP000076512">
    <property type="component" value="Unassembled WGS sequence"/>
</dbReference>
<dbReference type="OrthoDB" id="3526335at2"/>